<dbReference type="Gene3D" id="1.10.287.130">
    <property type="match status" value="1"/>
</dbReference>
<dbReference type="InterPro" id="IPR011006">
    <property type="entry name" value="CheY-like_superfamily"/>
</dbReference>
<dbReference type="InterPro" id="IPR005467">
    <property type="entry name" value="His_kinase_dom"/>
</dbReference>
<gene>
    <name evidence="9" type="ORF">SAMN05216421_1931</name>
</gene>
<keyword evidence="6" id="KW-1133">Transmembrane helix</keyword>
<dbReference type="SUPFAM" id="SSF52172">
    <property type="entry name" value="CheY-like"/>
    <property type="match status" value="1"/>
</dbReference>
<dbReference type="InterPro" id="IPR036890">
    <property type="entry name" value="HATPase_C_sf"/>
</dbReference>
<keyword evidence="6" id="KW-0472">Membrane</keyword>
<dbReference type="Pfam" id="PF08448">
    <property type="entry name" value="PAS_4"/>
    <property type="match status" value="1"/>
</dbReference>
<dbReference type="Gene3D" id="3.30.565.10">
    <property type="entry name" value="Histidine kinase-like ATPase, C-terminal domain"/>
    <property type="match status" value="1"/>
</dbReference>
<comment type="catalytic activity">
    <reaction evidence="1">
        <text>ATP + protein L-histidine = ADP + protein N-phospho-L-histidine.</text>
        <dbReference type="EC" id="2.7.13.3"/>
    </reaction>
</comment>
<dbReference type="PROSITE" id="PS50110">
    <property type="entry name" value="RESPONSE_REGULATORY"/>
    <property type="match status" value="1"/>
</dbReference>
<evidence type="ECO:0000256" key="5">
    <source>
        <dbReference type="PROSITE-ProRule" id="PRU00169"/>
    </source>
</evidence>
<feature type="modified residue" description="4-aspartylphosphate" evidence="5">
    <location>
        <position position="964"/>
    </location>
</feature>
<dbReference type="SUPFAM" id="SSF55785">
    <property type="entry name" value="PYP-like sensor domain (PAS domain)"/>
    <property type="match status" value="1"/>
</dbReference>
<evidence type="ECO:0000313" key="9">
    <source>
        <dbReference type="EMBL" id="SDS65845.1"/>
    </source>
</evidence>
<dbReference type="Pfam" id="PF00072">
    <property type="entry name" value="Response_reg"/>
    <property type="match status" value="1"/>
</dbReference>
<dbReference type="InterPro" id="IPR029016">
    <property type="entry name" value="GAF-like_dom_sf"/>
</dbReference>
<dbReference type="Gene3D" id="3.30.450.40">
    <property type="match status" value="1"/>
</dbReference>
<dbReference type="InterPro" id="IPR003594">
    <property type="entry name" value="HATPase_dom"/>
</dbReference>
<dbReference type="InterPro" id="IPR013656">
    <property type="entry name" value="PAS_4"/>
</dbReference>
<dbReference type="CDD" id="cd18774">
    <property type="entry name" value="PDC2_HK_sensor"/>
    <property type="match status" value="1"/>
</dbReference>
<dbReference type="InterPro" id="IPR001789">
    <property type="entry name" value="Sig_transdc_resp-reg_receiver"/>
</dbReference>
<dbReference type="OrthoDB" id="8552871at2"/>
<reference evidence="10" key="1">
    <citation type="submission" date="2016-10" db="EMBL/GenBank/DDBJ databases">
        <authorList>
            <person name="Varghese N."/>
            <person name="Submissions S."/>
        </authorList>
    </citation>
    <scope>NUCLEOTIDE SEQUENCE [LARGE SCALE GENOMIC DNA]</scope>
    <source>
        <strain evidence="10">NRRL B-51270</strain>
    </source>
</reference>
<feature type="domain" description="Histidine kinase" evidence="7">
    <location>
        <begin position="676"/>
        <end position="894"/>
    </location>
</feature>
<dbReference type="Proteomes" id="UP000243207">
    <property type="component" value="Chromosome I"/>
</dbReference>
<keyword evidence="10" id="KW-1185">Reference proteome</keyword>
<evidence type="ECO:0000313" key="10">
    <source>
        <dbReference type="Proteomes" id="UP000243207"/>
    </source>
</evidence>
<dbReference type="RefSeq" id="WP_157718163.1">
    <property type="nucleotide sequence ID" value="NZ_LT629736.1"/>
</dbReference>
<dbReference type="CDD" id="cd00082">
    <property type="entry name" value="HisKA"/>
    <property type="match status" value="1"/>
</dbReference>
<keyword evidence="3 5" id="KW-0597">Phosphoprotein</keyword>
<keyword evidence="4" id="KW-0418">Kinase</keyword>
<dbReference type="SMART" id="SM00387">
    <property type="entry name" value="HATPase_c"/>
    <property type="match status" value="1"/>
</dbReference>
<dbReference type="InterPro" id="IPR003661">
    <property type="entry name" value="HisK_dim/P_dom"/>
</dbReference>
<dbReference type="STRING" id="487184.SAMN05216421_1931"/>
<dbReference type="PANTHER" id="PTHR43547">
    <property type="entry name" value="TWO-COMPONENT HISTIDINE KINASE"/>
    <property type="match status" value="1"/>
</dbReference>
<feature type="transmembrane region" description="Helical" evidence="6">
    <location>
        <begin position="286"/>
        <end position="307"/>
    </location>
</feature>
<dbReference type="SMART" id="SM00448">
    <property type="entry name" value="REC"/>
    <property type="match status" value="1"/>
</dbReference>
<evidence type="ECO:0000259" key="8">
    <source>
        <dbReference type="PROSITE" id="PS50110"/>
    </source>
</evidence>
<dbReference type="SUPFAM" id="SSF55781">
    <property type="entry name" value="GAF domain-like"/>
    <property type="match status" value="1"/>
</dbReference>
<evidence type="ECO:0000259" key="7">
    <source>
        <dbReference type="PROSITE" id="PS50109"/>
    </source>
</evidence>
<dbReference type="CDD" id="cd17580">
    <property type="entry name" value="REC_2_DhkD-like"/>
    <property type="match status" value="1"/>
</dbReference>
<dbReference type="Gene3D" id="3.30.450.20">
    <property type="entry name" value="PAS domain"/>
    <property type="match status" value="1"/>
</dbReference>
<dbReference type="SUPFAM" id="SSF47384">
    <property type="entry name" value="Homodimeric domain of signal transducing histidine kinase"/>
    <property type="match status" value="1"/>
</dbReference>
<evidence type="ECO:0000256" key="2">
    <source>
        <dbReference type="ARBA" id="ARBA00012438"/>
    </source>
</evidence>
<dbReference type="Pfam" id="PF02518">
    <property type="entry name" value="HATPase_c"/>
    <property type="match status" value="1"/>
</dbReference>
<dbReference type="Gene3D" id="3.40.50.2300">
    <property type="match status" value="1"/>
</dbReference>
<dbReference type="PANTHER" id="PTHR43547:SF2">
    <property type="entry name" value="HYBRID SIGNAL TRANSDUCTION HISTIDINE KINASE C"/>
    <property type="match status" value="1"/>
</dbReference>
<dbReference type="GO" id="GO:0000155">
    <property type="term" value="F:phosphorelay sensor kinase activity"/>
    <property type="evidence" value="ECO:0007669"/>
    <property type="project" value="InterPro"/>
</dbReference>
<feature type="domain" description="Response regulatory" evidence="8">
    <location>
        <begin position="915"/>
        <end position="1030"/>
    </location>
</feature>
<dbReference type="Pfam" id="PF00512">
    <property type="entry name" value="HisKA"/>
    <property type="match status" value="1"/>
</dbReference>
<sequence>MSQSSGSSRRIVPLRRRLLAIALAGILPLATIAGIGLWRLVNYEEAQVELRNLDITRLAATAIETEVGRSLDVLEALSLAPALAEDDLEPFGRLVQRVLPLVPDWHSLLIANVDGEVLHRITVEGIEPGGAIADWASFSSVIATERRQAGNIAQGPEGTWGVPLRVPVVRDGTTEYVLTAVLKPSAILKVVSTRALPEGAVMTVLDRNGRRIARTSQHEQTLGQPASPTLVDMLAERPEAEGTGRTTTIEGMNAYTSFVRLQREAGWTVAVGMPTAAVQASAARAFSIYGGGLTLSLLLAIVAALIASRRISTPMTELRQAALAIGTSEMPVAPKTDIEEISEVGHALEASGRARLESEAERSRTLLRLRQAQQELTLQVTGLERLHGLSNRLIELPDLSAQLTAIVDLLCELQDTDHALILSRQGSGPLRIVAAGGFSSDNVAQLNRSDSLKGDVGARLLRGGQISLEDGICDLDGFRSLHSTPFRSSDGSVSGAIVLLQMHPHEPSALDRHLADLCAGLAAVLIDRAHMQTRAGESQRTLQVALESSSVPFCVLAPDRGDDGQVRDFCWEFINPQGARAFQRSVEELIGSPLSQVLTGWQARRTFAELLRVVNDGESRDVELAAAEHRQERWVHIIATPFEGRVAVWFADITERKRQESLLRQADRRKDEFLATLAHELRNPLAPIRMAASLFGSPRATEAQKQRSQHIIERQVAHMALLLDDLFDISRITLGKLTLRKQPTDLRDVARAALETARPKLELRRHEMSLDLAEYPVPVEADPMRLEQIITNLLTNAAKFTPEAGRVCVQVLIADGQAVVSVTDNGLGLEAEQIPTIFEKFAQIPIQGGAVSAGLGIGLALARELARLHGGEVQAFSQGLGLGSEFRVRLPLGNASTATDGSTQPTTAKLTRQRRVLVADDNPDIAGTVADILRLNGHEVIVAHDGTEALTAFERELPDAAVLDIGMPGMRGDELARTIRARAGGDRVLLIAMTGWGQPTDKQNALDAGFNVHLTKPVDARSLLELVGAD</sequence>
<evidence type="ECO:0000256" key="6">
    <source>
        <dbReference type="SAM" id="Phobius"/>
    </source>
</evidence>
<keyword evidence="4" id="KW-0808">Transferase</keyword>
<dbReference type="AlphaFoldDB" id="A0A1H1TZW4"/>
<dbReference type="InterPro" id="IPR035965">
    <property type="entry name" value="PAS-like_dom_sf"/>
</dbReference>
<evidence type="ECO:0000256" key="4">
    <source>
        <dbReference type="ARBA" id="ARBA00022777"/>
    </source>
</evidence>
<dbReference type="SUPFAM" id="SSF55874">
    <property type="entry name" value="ATPase domain of HSP90 chaperone/DNA topoisomerase II/histidine kinase"/>
    <property type="match status" value="1"/>
</dbReference>
<dbReference type="EC" id="2.7.13.3" evidence="2"/>
<dbReference type="SMART" id="SM00388">
    <property type="entry name" value="HisKA"/>
    <property type="match status" value="1"/>
</dbReference>
<proteinExistence type="predicted"/>
<dbReference type="InterPro" id="IPR036097">
    <property type="entry name" value="HisK_dim/P_sf"/>
</dbReference>
<protein>
    <recommendedName>
        <fullName evidence="2">histidine kinase</fullName>
        <ecNumber evidence="2">2.7.13.3</ecNumber>
    </recommendedName>
</protein>
<evidence type="ECO:0000256" key="1">
    <source>
        <dbReference type="ARBA" id="ARBA00000085"/>
    </source>
</evidence>
<dbReference type="EMBL" id="LT629736">
    <property type="protein sequence ID" value="SDS65845.1"/>
    <property type="molecule type" value="Genomic_DNA"/>
</dbReference>
<dbReference type="PRINTS" id="PR00344">
    <property type="entry name" value="BCTRLSENSOR"/>
</dbReference>
<evidence type="ECO:0000256" key="3">
    <source>
        <dbReference type="ARBA" id="ARBA00022553"/>
    </source>
</evidence>
<organism evidence="9 10">
    <name type="scientific">Halopseudomonas xinjiangensis</name>
    <dbReference type="NCBI Taxonomy" id="487184"/>
    <lineage>
        <taxon>Bacteria</taxon>
        <taxon>Pseudomonadati</taxon>
        <taxon>Pseudomonadota</taxon>
        <taxon>Gammaproteobacteria</taxon>
        <taxon>Pseudomonadales</taxon>
        <taxon>Pseudomonadaceae</taxon>
        <taxon>Halopseudomonas</taxon>
    </lineage>
</organism>
<dbReference type="PROSITE" id="PS50109">
    <property type="entry name" value="HIS_KIN"/>
    <property type="match status" value="1"/>
</dbReference>
<accession>A0A1H1TZW4</accession>
<dbReference type="InterPro" id="IPR004358">
    <property type="entry name" value="Sig_transdc_His_kin-like_C"/>
</dbReference>
<name>A0A1H1TZW4_9GAMM</name>
<keyword evidence="6" id="KW-0812">Transmembrane</keyword>